<dbReference type="OMA" id="MDHEADE"/>
<dbReference type="InterPro" id="IPR049439">
    <property type="entry name" value="TRAFD1-XIAF1_Znf"/>
</dbReference>
<dbReference type="CTD" id="54739"/>
<name>A0A9F3W053_PYTBI</name>
<keyword evidence="7" id="KW-1185">Reference proteome</keyword>
<gene>
    <name evidence="8" type="primary">XAF1</name>
</gene>
<dbReference type="InterPro" id="IPR051986">
    <property type="entry name" value="Innate_Immune_Apopt_Reg"/>
</dbReference>
<feature type="region of interest" description="Disordered" evidence="4">
    <location>
        <begin position="200"/>
        <end position="254"/>
    </location>
</feature>
<keyword evidence="1" id="KW-0479">Metal-binding</keyword>
<reference evidence="8" key="1">
    <citation type="submission" date="2025-08" db="UniProtKB">
        <authorList>
            <consortium name="RefSeq"/>
        </authorList>
    </citation>
    <scope>IDENTIFICATION</scope>
    <source>
        <tissue evidence="8">Liver</tissue>
    </source>
</reference>
<dbReference type="InterPro" id="IPR013083">
    <property type="entry name" value="Znf_RING/FYVE/PHD"/>
</dbReference>
<dbReference type="GO" id="GO:0005739">
    <property type="term" value="C:mitochondrion"/>
    <property type="evidence" value="ECO:0007669"/>
    <property type="project" value="TreeGrafter"/>
</dbReference>
<feature type="domain" description="TRAFD1/XAF1 zinc finger" evidence="6">
    <location>
        <begin position="116"/>
        <end position="156"/>
    </location>
</feature>
<dbReference type="GeneID" id="103050841"/>
<dbReference type="PANTHER" id="PTHR16295:SF17">
    <property type="entry name" value="XIAP-ASSOCIATED FACTOR 1"/>
    <property type="match status" value="1"/>
</dbReference>
<dbReference type="Gene3D" id="6.10.250.1730">
    <property type="match status" value="1"/>
</dbReference>
<dbReference type="InterPro" id="IPR031220">
    <property type="entry name" value="XAF1_C_sf"/>
</dbReference>
<dbReference type="InterPro" id="IPR041386">
    <property type="entry name" value="XAF1_C"/>
</dbReference>
<dbReference type="KEGG" id="pbi:103050841"/>
<keyword evidence="2" id="KW-0863">Zinc-finger</keyword>
<dbReference type="OrthoDB" id="422728at2759"/>
<dbReference type="RefSeq" id="XP_015743940.2">
    <property type="nucleotide sequence ID" value="XM_015888454.2"/>
</dbReference>
<dbReference type="Pfam" id="PF18608">
    <property type="entry name" value="XAF1_C"/>
    <property type="match status" value="1"/>
</dbReference>
<dbReference type="PANTHER" id="PTHR16295">
    <property type="entry name" value="TRAF-TYPE ZINC FINGER PROTEIN-RELATED"/>
    <property type="match status" value="1"/>
</dbReference>
<feature type="domain" description="XIAP-associated factor 1 C-terminal" evidence="5">
    <location>
        <begin position="271"/>
        <end position="314"/>
    </location>
</feature>
<evidence type="ECO:0000256" key="1">
    <source>
        <dbReference type="ARBA" id="ARBA00022723"/>
    </source>
</evidence>
<dbReference type="AlphaFoldDB" id="A0A9F3W053"/>
<evidence type="ECO:0000259" key="6">
    <source>
        <dbReference type="Pfam" id="PF21366"/>
    </source>
</evidence>
<evidence type="ECO:0000256" key="3">
    <source>
        <dbReference type="ARBA" id="ARBA00022833"/>
    </source>
</evidence>
<organism evidence="7 8">
    <name type="scientific">Python bivittatus</name>
    <name type="common">Burmese python</name>
    <name type="synonym">Python molurus bivittatus</name>
    <dbReference type="NCBI Taxonomy" id="176946"/>
    <lineage>
        <taxon>Eukaryota</taxon>
        <taxon>Metazoa</taxon>
        <taxon>Chordata</taxon>
        <taxon>Craniata</taxon>
        <taxon>Vertebrata</taxon>
        <taxon>Euteleostomi</taxon>
        <taxon>Lepidosauria</taxon>
        <taxon>Squamata</taxon>
        <taxon>Bifurcata</taxon>
        <taxon>Unidentata</taxon>
        <taxon>Episquamata</taxon>
        <taxon>Toxicofera</taxon>
        <taxon>Serpentes</taxon>
        <taxon>Henophidia</taxon>
        <taxon>Pythonidae</taxon>
        <taxon>Python</taxon>
    </lineage>
</organism>
<feature type="compositionally biased region" description="Polar residues" evidence="4">
    <location>
        <begin position="329"/>
        <end position="339"/>
    </location>
</feature>
<dbReference type="Gene3D" id="3.30.40.10">
    <property type="entry name" value="Zinc/RING finger domain, C3HC4 (zinc finger)"/>
    <property type="match status" value="2"/>
</dbReference>
<dbReference type="GO" id="GO:0008270">
    <property type="term" value="F:zinc ion binding"/>
    <property type="evidence" value="ECO:0007669"/>
    <property type="project" value="UniProtKB-KW"/>
</dbReference>
<protein>
    <submittedName>
        <fullName evidence="8">XIAP-associated factor 1</fullName>
    </submittedName>
</protein>
<sequence length="339" mass="38103">MFSLSFPPLQIAEMKVKDGKSPSGEMEEERRICKNCKRDVAAVNFSLHEAHCMRFLAVCPKCEELVASKEMKEHLASAHQQVRCKLCHQMIQQYLLEHHEAEECQERSVKCHFCELEMPFLKLQPHLDACGSRTTMCWDCGKYVMHKDQEGHALTCQAGNKLRARGSNLCQQCNNWFPTDQYLHHLNECSSLSQLLGGLATHSPTKSSSPPSPWSLPTPAPPSPPWKMKAEKDVRPKRKDGELPSIEKVSLKPSRSKKASSCQAFASILTSNGPQALSDTYDQLVTCSQCNILLPSPTLQKHEKKCQRAASLQALRRSPRFLGKKEESMQGSPEGSSWQ</sequence>
<evidence type="ECO:0000313" key="8">
    <source>
        <dbReference type="RefSeq" id="XP_015743940.2"/>
    </source>
</evidence>
<feature type="compositionally biased region" description="Pro residues" evidence="4">
    <location>
        <begin position="210"/>
        <end position="225"/>
    </location>
</feature>
<feature type="compositionally biased region" description="Basic and acidic residues" evidence="4">
    <location>
        <begin position="228"/>
        <end position="242"/>
    </location>
</feature>
<evidence type="ECO:0000256" key="2">
    <source>
        <dbReference type="ARBA" id="ARBA00022771"/>
    </source>
</evidence>
<proteinExistence type="predicted"/>
<evidence type="ECO:0000259" key="5">
    <source>
        <dbReference type="Pfam" id="PF18608"/>
    </source>
</evidence>
<dbReference type="Proteomes" id="UP000695026">
    <property type="component" value="Unplaced"/>
</dbReference>
<dbReference type="Pfam" id="PF21366">
    <property type="entry name" value="TRAFD1-XIAF1_ZnF"/>
    <property type="match status" value="1"/>
</dbReference>
<keyword evidence="3" id="KW-0862">Zinc</keyword>
<dbReference type="GO" id="GO:0006915">
    <property type="term" value="P:apoptotic process"/>
    <property type="evidence" value="ECO:0007669"/>
    <property type="project" value="InterPro"/>
</dbReference>
<feature type="region of interest" description="Disordered" evidence="4">
    <location>
        <begin position="316"/>
        <end position="339"/>
    </location>
</feature>
<accession>A0A9F3W053</accession>
<evidence type="ECO:0000256" key="4">
    <source>
        <dbReference type="SAM" id="MobiDB-lite"/>
    </source>
</evidence>
<evidence type="ECO:0000313" key="7">
    <source>
        <dbReference type="Proteomes" id="UP000695026"/>
    </source>
</evidence>